<evidence type="ECO:0000256" key="3">
    <source>
        <dbReference type="ARBA" id="ARBA00022692"/>
    </source>
</evidence>
<dbReference type="GO" id="GO:0005886">
    <property type="term" value="C:plasma membrane"/>
    <property type="evidence" value="ECO:0007669"/>
    <property type="project" value="InterPro"/>
</dbReference>
<organism evidence="6 7">
    <name type="scientific">Fulvimonas soli</name>
    <dbReference type="NCBI Taxonomy" id="155197"/>
    <lineage>
        <taxon>Bacteria</taxon>
        <taxon>Pseudomonadati</taxon>
        <taxon>Pseudomonadota</taxon>
        <taxon>Gammaproteobacteria</taxon>
        <taxon>Lysobacterales</taxon>
        <taxon>Rhodanobacteraceae</taxon>
        <taxon>Fulvimonas</taxon>
    </lineage>
</organism>
<keyword evidence="2" id="KW-0997">Cell inner membrane</keyword>
<sequence>MNPFRRLRPWLRDRRLPAAIVLMALAVGAVQTLQWWLAPAPKVSDFVGPPRSGYTLGNFRGVVYDKDGLPSFRIAGPHLERREGDESLYLNAPTFELPAKQPGVPDWHGQSEYGWVDKSGNLIKLQGPVHMHRPAYGDTAAADIRTSEVTAWPKENRMETAEPAQLVQGASTMSGVGMRANLNDKHLELLHDVRATFPPRQRKPA</sequence>
<dbReference type="Pfam" id="PF06835">
    <property type="entry name" value="LptC"/>
    <property type="match status" value="1"/>
</dbReference>
<gene>
    <name evidence="6" type="ORF">C7456_12013</name>
</gene>
<dbReference type="Gene3D" id="2.60.450.10">
    <property type="entry name" value="Lipopolysaccharide (LPS) transport protein A like domain"/>
    <property type="match status" value="1"/>
</dbReference>
<dbReference type="GO" id="GO:0015221">
    <property type="term" value="F:lipopolysaccharide transmembrane transporter activity"/>
    <property type="evidence" value="ECO:0007669"/>
    <property type="project" value="InterPro"/>
</dbReference>
<dbReference type="InterPro" id="IPR010664">
    <property type="entry name" value="LipoPS_assembly_LptC-rel"/>
</dbReference>
<keyword evidence="4" id="KW-1133">Transmembrane helix</keyword>
<dbReference type="GO" id="GO:0017089">
    <property type="term" value="F:glycolipid transfer activity"/>
    <property type="evidence" value="ECO:0007669"/>
    <property type="project" value="TreeGrafter"/>
</dbReference>
<dbReference type="NCBIfam" id="TIGR04409">
    <property type="entry name" value="LptC_YrbK"/>
    <property type="match status" value="1"/>
</dbReference>
<keyword evidence="3" id="KW-0812">Transmembrane</keyword>
<dbReference type="InterPro" id="IPR052363">
    <property type="entry name" value="LPS_export_LptC"/>
</dbReference>
<keyword evidence="5" id="KW-0472">Membrane</keyword>
<evidence type="ECO:0000256" key="5">
    <source>
        <dbReference type="ARBA" id="ARBA00023136"/>
    </source>
</evidence>
<comment type="caution">
    <text evidence="6">The sequence shown here is derived from an EMBL/GenBank/DDBJ whole genome shotgun (WGS) entry which is preliminary data.</text>
</comment>
<dbReference type="Proteomes" id="UP000245812">
    <property type="component" value="Unassembled WGS sequence"/>
</dbReference>
<dbReference type="EMBL" id="QGHC01000020">
    <property type="protein sequence ID" value="PWK81564.1"/>
    <property type="molecule type" value="Genomic_DNA"/>
</dbReference>
<keyword evidence="1" id="KW-1003">Cell membrane</keyword>
<dbReference type="PANTHER" id="PTHR37481:SF1">
    <property type="entry name" value="LIPOPOLYSACCHARIDE EXPORT SYSTEM PROTEIN LPTC"/>
    <property type="match status" value="1"/>
</dbReference>
<evidence type="ECO:0000256" key="4">
    <source>
        <dbReference type="ARBA" id="ARBA00022989"/>
    </source>
</evidence>
<reference evidence="6 7" key="1">
    <citation type="submission" date="2018-05" db="EMBL/GenBank/DDBJ databases">
        <title>Genomic Encyclopedia of Type Strains, Phase IV (KMG-IV): sequencing the most valuable type-strain genomes for metagenomic binning, comparative biology and taxonomic classification.</title>
        <authorList>
            <person name="Goeker M."/>
        </authorList>
    </citation>
    <scope>NUCLEOTIDE SEQUENCE [LARGE SCALE GENOMIC DNA]</scope>
    <source>
        <strain evidence="6 7">DSM 14263</strain>
    </source>
</reference>
<keyword evidence="7" id="KW-1185">Reference proteome</keyword>
<dbReference type="GO" id="GO:0030288">
    <property type="term" value="C:outer membrane-bounded periplasmic space"/>
    <property type="evidence" value="ECO:0007669"/>
    <property type="project" value="TreeGrafter"/>
</dbReference>
<protein>
    <submittedName>
        <fullName evidence="6">Lipopolysaccharide export system protein LptC</fullName>
    </submittedName>
</protein>
<dbReference type="AlphaFoldDB" id="A0A316HNG2"/>
<evidence type="ECO:0000313" key="7">
    <source>
        <dbReference type="Proteomes" id="UP000245812"/>
    </source>
</evidence>
<proteinExistence type="predicted"/>
<evidence type="ECO:0000256" key="1">
    <source>
        <dbReference type="ARBA" id="ARBA00022475"/>
    </source>
</evidence>
<evidence type="ECO:0000256" key="2">
    <source>
        <dbReference type="ARBA" id="ARBA00022519"/>
    </source>
</evidence>
<dbReference type="InterPro" id="IPR026265">
    <property type="entry name" value="LptC"/>
</dbReference>
<name>A0A316HNG2_9GAMM</name>
<evidence type="ECO:0000313" key="6">
    <source>
        <dbReference type="EMBL" id="PWK81564.1"/>
    </source>
</evidence>
<accession>A0A316HNG2</accession>
<dbReference type="PANTHER" id="PTHR37481">
    <property type="entry name" value="LIPOPOLYSACCHARIDE EXPORT SYSTEM PROTEIN LPTC"/>
    <property type="match status" value="1"/>
</dbReference>